<evidence type="ECO:0000256" key="7">
    <source>
        <dbReference type="ARBA" id="ARBA00022989"/>
    </source>
</evidence>
<evidence type="ECO:0000256" key="4">
    <source>
        <dbReference type="ARBA" id="ARBA00022692"/>
    </source>
</evidence>
<feature type="transmembrane region" description="Helical" evidence="9">
    <location>
        <begin position="119"/>
        <end position="137"/>
    </location>
</feature>
<dbReference type="PRINTS" id="PR00781">
    <property type="entry name" value="LIPOSIGPTASE"/>
</dbReference>
<feature type="transmembrane region" description="Helical" evidence="9">
    <location>
        <begin position="35"/>
        <end position="54"/>
    </location>
</feature>
<organism evidence="12 14">
    <name type="scientific">Glycomyces lechevalierae</name>
    <dbReference type="NCBI Taxonomy" id="256034"/>
    <lineage>
        <taxon>Bacteria</taxon>
        <taxon>Bacillati</taxon>
        <taxon>Actinomycetota</taxon>
        <taxon>Actinomycetes</taxon>
        <taxon>Glycomycetales</taxon>
        <taxon>Glycomycetaceae</taxon>
        <taxon>Glycomyces</taxon>
    </lineage>
</organism>
<comment type="subcellular location">
    <subcellularLocation>
        <location evidence="9">Cell membrane</location>
        <topology evidence="9">Multi-pass membrane protein</topology>
    </subcellularLocation>
</comment>
<dbReference type="PANTHER" id="PTHR33695:SF1">
    <property type="entry name" value="LIPOPROTEIN SIGNAL PEPTIDASE"/>
    <property type="match status" value="1"/>
</dbReference>
<dbReference type="PANTHER" id="PTHR33695">
    <property type="entry name" value="LIPOPROTEIN SIGNAL PEPTIDASE"/>
    <property type="match status" value="1"/>
</dbReference>
<accession>A0A9X3PK36</accession>
<keyword evidence="4 9" id="KW-0812">Transmembrane</keyword>
<keyword evidence="2 9" id="KW-1003">Cell membrane</keyword>
<reference evidence="13 15" key="2">
    <citation type="submission" date="2023-07" db="EMBL/GenBank/DDBJ databases">
        <title>Sequencing the genomes of 1000 actinobacteria strains.</title>
        <authorList>
            <person name="Klenk H.-P."/>
        </authorList>
    </citation>
    <scope>NUCLEOTIDE SEQUENCE [LARGE SCALE GENOMIC DNA]</scope>
    <source>
        <strain evidence="13 15">DSM 44724</strain>
    </source>
</reference>
<evidence type="ECO:0000313" key="15">
    <source>
        <dbReference type="Proteomes" id="UP001183604"/>
    </source>
</evidence>
<reference evidence="12" key="1">
    <citation type="submission" date="2022-12" db="EMBL/GenBank/DDBJ databases">
        <title>Gycomyces niveus sp.nov., a novel actinomycete isolated from soil in Shouguang.</title>
        <authorList>
            <person name="Yang X."/>
        </authorList>
    </citation>
    <scope>NUCLEOTIDE SEQUENCE</scope>
    <source>
        <strain evidence="12">DSM 44724</strain>
    </source>
</reference>
<evidence type="ECO:0000256" key="11">
    <source>
        <dbReference type="SAM" id="MobiDB-lite"/>
    </source>
</evidence>
<keyword evidence="6 9" id="KW-0378">Hydrolase</keyword>
<evidence type="ECO:0000256" key="9">
    <source>
        <dbReference type="HAMAP-Rule" id="MF_00161"/>
    </source>
</evidence>
<keyword evidence="15" id="KW-1185">Reference proteome</keyword>
<comment type="pathway">
    <text evidence="9">Protein modification; lipoprotein biosynthesis (signal peptide cleavage).</text>
</comment>
<evidence type="ECO:0000313" key="12">
    <source>
        <dbReference type="EMBL" id="MDA1386725.1"/>
    </source>
</evidence>
<dbReference type="GO" id="GO:0005886">
    <property type="term" value="C:plasma membrane"/>
    <property type="evidence" value="ECO:0007669"/>
    <property type="project" value="UniProtKB-SubCell"/>
</dbReference>
<evidence type="ECO:0000256" key="2">
    <source>
        <dbReference type="ARBA" id="ARBA00022475"/>
    </source>
</evidence>
<evidence type="ECO:0000256" key="1">
    <source>
        <dbReference type="ARBA" id="ARBA00006139"/>
    </source>
</evidence>
<dbReference type="RefSeq" id="WP_270123208.1">
    <property type="nucleotide sequence ID" value="NZ_BAAAOM010000003.1"/>
</dbReference>
<dbReference type="GO" id="GO:0004190">
    <property type="term" value="F:aspartic-type endopeptidase activity"/>
    <property type="evidence" value="ECO:0007669"/>
    <property type="project" value="UniProtKB-UniRule"/>
</dbReference>
<sequence>MQTARGATLSEDTPPGTADGPGPTTPEKKKPVRRVGLMIAALLIAAFAIGLDQWTKNLAEANLDPSDPVRILGGLVYLDLTWNSGAAFSLGTDYTWIFTTVASAVVVFLIVLSSRIVYPVWAIAIGLVLGGAAGNLLDRYFREPGFPNGHVVDFISVFKPDAQAFPIFNIADSALCCGVVLIVLLELTGHGFSPESRKADEKKKEAAA</sequence>
<feature type="active site" evidence="9">
    <location>
        <position position="172"/>
    </location>
</feature>
<dbReference type="EMBL" id="JAPZVQ010000011">
    <property type="protein sequence ID" value="MDA1386725.1"/>
    <property type="molecule type" value="Genomic_DNA"/>
</dbReference>
<proteinExistence type="inferred from homology"/>
<feature type="region of interest" description="Disordered" evidence="11">
    <location>
        <begin position="1"/>
        <end position="30"/>
    </location>
</feature>
<protein>
    <recommendedName>
        <fullName evidence="9">Lipoprotein signal peptidase</fullName>
        <ecNumber evidence="9">3.4.23.36</ecNumber>
    </recommendedName>
    <alternativeName>
        <fullName evidence="9">Prolipoprotein signal peptidase</fullName>
    </alternativeName>
    <alternativeName>
        <fullName evidence="9">Signal peptidase II</fullName>
        <shortName evidence="9">SPase II</shortName>
    </alternativeName>
</protein>
<dbReference type="NCBIfam" id="TIGR00077">
    <property type="entry name" value="lspA"/>
    <property type="match status" value="1"/>
</dbReference>
<comment type="similarity">
    <text evidence="1 9 10">Belongs to the peptidase A8 family.</text>
</comment>
<feature type="transmembrane region" description="Helical" evidence="9">
    <location>
        <begin position="94"/>
        <end position="112"/>
    </location>
</feature>
<keyword evidence="8 9" id="KW-0472">Membrane</keyword>
<comment type="catalytic activity">
    <reaction evidence="9">
        <text>Release of signal peptides from bacterial membrane prolipoproteins. Hydrolyzes -Xaa-Yaa-Zaa-|-(S,diacylglyceryl)Cys-, in which Xaa is hydrophobic (preferably Leu), and Yaa (Ala or Ser) and Zaa (Gly or Ala) have small, neutral side chains.</text>
        <dbReference type="EC" id="3.4.23.36"/>
    </reaction>
</comment>
<comment type="caution">
    <text evidence="12">The sequence shown here is derived from an EMBL/GenBank/DDBJ whole genome shotgun (WGS) entry which is preliminary data.</text>
</comment>
<gene>
    <name evidence="9 12" type="primary">lspA</name>
    <name evidence="13" type="ORF">J2S69_004003</name>
    <name evidence="12" type="ORF">O2L01_17130</name>
</gene>
<dbReference type="InterPro" id="IPR001872">
    <property type="entry name" value="Peptidase_A8"/>
</dbReference>
<evidence type="ECO:0000256" key="3">
    <source>
        <dbReference type="ARBA" id="ARBA00022670"/>
    </source>
</evidence>
<dbReference type="GO" id="GO:0006508">
    <property type="term" value="P:proteolysis"/>
    <property type="evidence" value="ECO:0007669"/>
    <property type="project" value="UniProtKB-KW"/>
</dbReference>
<evidence type="ECO:0000313" key="14">
    <source>
        <dbReference type="Proteomes" id="UP001145799"/>
    </source>
</evidence>
<evidence type="ECO:0000256" key="10">
    <source>
        <dbReference type="RuleBase" id="RU004181"/>
    </source>
</evidence>
<dbReference type="EMBL" id="JAVDYD010000001">
    <property type="protein sequence ID" value="MDR7340284.1"/>
    <property type="molecule type" value="Genomic_DNA"/>
</dbReference>
<name>A0A9X3PK36_9ACTN</name>
<dbReference type="AlphaFoldDB" id="A0A9X3PK36"/>
<feature type="transmembrane region" description="Helical" evidence="9">
    <location>
        <begin position="167"/>
        <end position="188"/>
    </location>
</feature>
<dbReference type="Proteomes" id="UP001145799">
    <property type="component" value="Unassembled WGS sequence"/>
</dbReference>
<comment type="function">
    <text evidence="9">This protein specifically catalyzes the removal of signal peptides from prolipoproteins.</text>
</comment>
<dbReference type="EC" id="3.4.23.36" evidence="9"/>
<dbReference type="HAMAP" id="MF_00161">
    <property type="entry name" value="LspA"/>
    <property type="match status" value="1"/>
</dbReference>
<evidence type="ECO:0000313" key="13">
    <source>
        <dbReference type="EMBL" id="MDR7340284.1"/>
    </source>
</evidence>
<dbReference type="Pfam" id="PF01252">
    <property type="entry name" value="Peptidase_A8"/>
    <property type="match status" value="1"/>
</dbReference>
<evidence type="ECO:0000256" key="6">
    <source>
        <dbReference type="ARBA" id="ARBA00022801"/>
    </source>
</evidence>
<keyword evidence="3 9" id="KW-0645">Protease</keyword>
<feature type="active site" evidence="9">
    <location>
        <position position="153"/>
    </location>
</feature>
<keyword evidence="7 9" id="KW-1133">Transmembrane helix</keyword>
<evidence type="ECO:0000256" key="5">
    <source>
        <dbReference type="ARBA" id="ARBA00022750"/>
    </source>
</evidence>
<evidence type="ECO:0000256" key="8">
    <source>
        <dbReference type="ARBA" id="ARBA00023136"/>
    </source>
</evidence>
<feature type="compositionally biased region" description="Low complexity" evidence="11">
    <location>
        <begin position="12"/>
        <end position="22"/>
    </location>
</feature>
<keyword evidence="5 9" id="KW-0064">Aspartyl protease</keyword>
<dbReference type="Proteomes" id="UP001183604">
    <property type="component" value="Unassembled WGS sequence"/>
</dbReference>